<dbReference type="RefSeq" id="WP_091153185.1">
    <property type="nucleotide sequence ID" value="NZ_FNAI01000013.1"/>
</dbReference>
<proteinExistence type="predicted"/>
<name>A0A1G7ILD3_9SPHI</name>
<organism evidence="1 2">
    <name type="scientific">Mucilaginibacter pineti</name>
    <dbReference type="NCBI Taxonomy" id="1391627"/>
    <lineage>
        <taxon>Bacteria</taxon>
        <taxon>Pseudomonadati</taxon>
        <taxon>Bacteroidota</taxon>
        <taxon>Sphingobacteriia</taxon>
        <taxon>Sphingobacteriales</taxon>
        <taxon>Sphingobacteriaceae</taxon>
        <taxon>Mucilaginibacter</taxon>
    </lineage>
</organism>
<accession>A0A1G7ILD3</accession>
<reference evidence="1 2" key="1">
    <citation type="submission" date="2016-10" db="EMBL/GenBank/DDBJ databases">
        <authorList>
            <person name="de Groot N.N."/>
        </authorList>
    </citation>
    <scope>NUCLEOTIDE SEQUENCE [LARGE SCALE GENOMIC DNA]</scope>
    <source>
        <strain evidence="1 2">47C3B</strain>
    </source>
</reference>
<evidence type="ECO:0000313" key="1">
    <source>
        <dbReference type="EMBL" id="SDF13537.1"/>
    </source>
</evidence>
<evidence type="ECO:0000313" key="2">
    <source>
        <dbReference type="Proteomes" id="UP000199072"/>
    </source>
</evidence>
<dbReference type="EMBL" id="FNAI01000013">
    <property type="protein sequence ID" value="SDF13537.1"/>
    <property type="molecule type" value="Genomic_DNA"/>
</dbReference>
<dbReference type="OrthoDB" id="787462at2"/>
<keyword evidence="2" id="KW-1185">Reference proteome</keyword>
<protein>
    <submittedName>
        <fullName evidence="1">Uncharacterized protein</fullName>
    </submittedName>
</protein>
<dbReference type="AlphaFoldDB" id="A0A1G7ILD3"/>
<dbReference type="Proteomes" id="UP000199072">
    <property type="component" value="Unassembled WGS sequence"/>
</dbReference>
<gene>
    <name evidence="1" type="ORF">SAMN05216464_11377</name>
</gene>
<sequence length="290" mass="33968">MKKVVDKHTVAHLWANKIQDDARTPTGNFYFRNAEIWSYGTHFLIAKHVENNRNHHAVLITKRNYSVTTSAQISIVRSASRHIKQIFVPDPDQNSETQFDKWFTEIKQVAEHLANARKPEKYMLQIGQLFGEAQEYANFFDLELPEYLVGASQIENFEQYREVISSENKLRAEREAKALKAKLIQQQKDLKLWRAFKVRTITTRDGFDYLRFNVDEHSVETSQRVFIPANIAQRFYTYILDTLAKGGCVNCDMRLMDRYSVSEINNDFIQVGCHKIHIKEIKSFTKKLGW</sequence>
<dbReference type="STRING" id="1391627.SAMN05216464_11377"/>